<dbReference type="Proteomes" id="UP001056384">
    <property type="component" value="Chromosome 10"/>
</dbReference>
<name>A0A9Q9AZ90_9PEZI</name>
<proteinExistence type="predicted"/>
<reference evidence="1" key="1">
    <citation type="submission" date="2022-06" db="EMBL/GenBank/DDBJ databases">
        <title>Complete genome sequences of two strains of the flax pathogen Septoria linicola.</title>
        <authorList>
            <person name="Lapalu N."/>
            <person name="Simon A."/>
            <person name="Demenou B."/>
            <person name="Paumier D."/>
            <person name="Guillot M.-P."/>
            <person name="Gout L."/>
            <person name="Valade R."/>
        </authorList>
    </citation>
    <scope>NUCLEOTIDE SEQUENCE</scope>
    <source>
        <strain evidence="1">SE15195</strain>
    </source>
</reference>
<dbReference type="OrthoDB" id="10505218at2759"/>
<dbReference type="EMBL" id="CP099427">
    <property type="protein sequence ID" value="USW58114.1"/>
    <property type="molecule type" value="Genomic_DNA"/>
</dbReference>
<keyword evidence="2" id="KW-1185">Reference proteome</keyword>
<dbReference type="AlphaFoldDB" id="A0A9Q9AZ90"/>
<evidence type="ECO:0000313" key="2">
    <source>
        <dbReference type="Proteomes" id="UP001056384"/>
    </source>
</evidence>
<protein>
    <submittedName>
        <fullName evidence="1">Uncharacterized protein</fullName>
    </submittedName>
</protein>
<sequence length="137" mass="15705">MAARLLELPGQAERQASGALVMINPRPGTFKINIQLLSGRAISLWVWEHTTIKALARDMALLEKLYVDDIRFGNEVYWMDRYTGSMPSRLQWLWEPIVPGGYRGDWDLKLANLNNGGKIYVDFPDGDEDYEAMSRQE</sequence>
<gene>
    <name evidence="1" type="ORF">Slin15195_G114330</name>
</gene>
<accession>A0A9Q9AZ90</accession>
<evidence type="ECO:0000313" key="1">
    <source>
        <dbReference type="EMBL" id="USW58114.1"/>
    </source>
</evidence>
<organism evidence="1 2">
    <name type="scientific">Septoria linicola</name>
    <dbReference type="NCBI Taxonomy" id="215465"/>
    <lineage>
        <taxon>Eukaryota</taxon>
        <taxon>Fungi</taxon>
        <taxon>Dikarya</taxon>
        <taxon>Ascomycota</taxon>
        <taxon>Pezizomycotina</taxon>
        <taxon>Dothideomycetes</taxon>
        <taxon>Dothideomycetidae</taxon>
        <taxon>Mycosphaerellales</taxon>
        <taxon>Mycosphaerellaceae</taxon>
        <taxon>Septoria</taxon>
    </lineage>
</organism>